<dbReference type="Gene3D" id="1.10.472.80">
    <property type="entry name" value="Ypt/Rab-GAP domain of gyp1p, domain 3"/>
    <property type="match status" value="1"/>
</dbReference>
<keyword evidence="2" id="KW-0812">Transmembrane</keyword>
<evidence type="ECO:0000313" key="5">
    <source>
        <dbReference type="EMBL" id="CAF0994881.1"/>
    </source>
</evidence>
<dbReference type="InterPro" id="IPR000195">
    <property type="entry name" value="Rab-GAP-TBC_dom"/>
</dbReference>
<dbReference type="SUPFAM" id="SSF47923">
    <property type="entry name" value="Ypt/Rab-GAP domain of gyp1p"/>
    <property type="match status" value="2"/>
</dbReference>
<sequence>MVTINNDDNYENENILVIDKIKLLFDRYNQKKIKQKYLKRKLTSYAKTSGFINNIYRKQAWNLLVHTSSDEYTTDINQIESHQYYEQIKLDVIRTLKRFPPNYSDSERSELQDELILIITKILIKHEELHYYQGYHDISLTFLLVLGEDLCLPVIDSITMSHLKYFMEPTMEKTRDSLLYLMPLINCINSECAEYMERGDVGHVIFALPWFITWYSHVLDDLPVILRLYDLFIVSHFLMPIYVAAEIVNYHADEILSKPCEMASLHQYLSYLPTEIDENTWEEIIRRALYLFENHHPDTLENLNHEWKIKCEYIENSSNKSIIRQRFDKNNNYNKQNLSQKSSTLSRIAFWGVTLTIGGLAIYLWNQTQLLDSTKFINLGDFLTQLYRTQ</sequence>
<proteinExistence type="predicted"/>
<dbReference type="InterPro" id="IPR045913">
    <property type="entry name" value="TBC20/Gyp8-like"/>
</dbReference>
<dbReference type="EMBL" id="CAJNOL010000693">
    <property type="protein sequence ID" value="CAF1168405.1"/>
    <property type="molecule type" value="Genomic_DNA"/>
</dbReference>
<evidence type="ECO:0000256" key="2">
    <source>
        <dbReference type="SAM" id="Phobius"/>
    </source>
</evidence>
<evidence type="ECO:0000313" key="4">
    <source>
        <dbReference type="EMBL" id="CAF0916883.1"/>
    </source>
</evidence>
<dbReference type="GO" id="GO:0005096">
    <property type="term" value="F:GTPase activator activity"/>
    <property type="evidence" value="ECO:0007669"/>
    <property type="project" value="UniProtKB-KW"/>
</dbReference>
<keyword evidence="2" id="KW-1133">Transmembrane helix</keyword>
<dbReference type="PANTHER" id="PTHR20913:SF7">
    <property type="entry name" value="RE60063P"/>
    <property type="match status" value="1"/>
</dbReference>
<reference evidence="6" key="1">
    <citation type="submission" date="2021-02" db="EMBL/GenBank/DDBJ databases">
        <authorList>
            <person name="Nowell W R."/>
        </authorList>
    </citation>
    <scope>NUCLEOTIDE SEQUENCE</scope>
</reference>
<gene>
    <name evidence="6" type="ORF">JXQ802_LOCUS22654</name>
    <name evidence="4" type="ORF">PYM288_LOCUS10319</name>
    <name evidence="5" type="ORF">ZHD862_LOCUS12215</name>
</gene>
<keyword evidence="1" id="KW-0343">GTPase activation</keyword>
<dbReference type="EMBL" id="CAJNOH010000160">
    <property type="protein sequence ID" value="CAF0916883.1"/>
    <property type="molecule type" value="Genomic_DNA"/>
</dbReference>
<dbReference type="EMBL" id="CAJNOT010000475">
    <property type="protein sequence ID" value="CAF0994881.1"/>
    <property type="molecule type" value="Genomic_DNA"/>
</dbReference>
<evidence type="ECO:0000259" key="3">
    <source>
        <dbReference type="PROSITE" id="PS50086"/>
    </source>
</evidence>
<name>A0A814U0V5_9BILA</name>
<keyword evidence="7" id="KW-1185">Reference proteome</keyword>
<dbReference type="SMART" id="SM00164">
    <property type="entry name" value="TBC"/>
    <property type="match status" value="1"/>
</dbReference>
<accession>A0A814U0V5</accession>
<keyword evidence="2" id="KW-0472">Membrane</keyword>
<dbReference type="AlphaFoldDB" id="A0A814U0V5"/>
<feature type="transmembrane region" description="Helical" evidence="2">
    <location>
        <begin position="348"/>
        <end position="365"/>
    </location>
</feature>
<dbReference type="GO" id="GO:0006888">
    <property type="term" value="P:endoplasmic reticulum to Golgi vesicle-mediated transport"/>
    <property type="evidence" value="ECO:0007669"/>
    <property type="project" value="TreeGrafter"/>
</dbReference>
<dbReference type="Proteomes" id="UP000663864">
    <property type="component" value="Unassembled WGS sequence"/>
</dbReference>
<organism evidence="6 7">
    <name type="scientific">Rotaria sordida</name>
    <dbReference type="NCBI Taxonomy" id="392033"/>
    <lineage>
        <taxon>Eukaryota</taxon>
        <taxon>Metazoa</taxon>
        <taxon>Spiralia</taxon>
        <taxon>Gnathifera</taxon>
        <taxon>Rotifera</taxon>
        <taxon>Eurotatoria</taxon>
        <taxon>Bdelloidea</taxon>
        <taxon>Philodinida</taxon>
        <taxon>Philodinidae</taxon>
        <taxon>Rotaria</taxon>
    </lineage>
</organism>
<evidence type="ECO:0000256" key="1">
    <source>
        <dbReference type="ARBA" id="ARBA00022468"/>
    </source>
</evidence>
<dbReference type="GO" id="GO:0005789">
    <property type="term" value="C:endoplasmic reticulum membrane"/>
    <property type="evidence" value="ECO:0007669"/>
    <property type="project" value="TreeGrafter"/>
</dbReference>
<dbReference type="PROSITE" id="PS50086">
    <property type="entry name" value="TBC_RABGAP"/>
    <property type="match status" value="1"/>
</dbReference>
<evidence type="ECO:0000313" key="6">
    <source>
        <dbReference type="EMBL" id="CAF1168405.1"/>
    </source>
</evidence>
<feature type="domain" description="Rab-GAP TBC" evidence="3">
    <location>
        <begin position="51"/>
        <end position="236"/>
    </location>
</feature>
<dbReference type="Pfam" id="PF00566">
    <property type="entry name" value="RabGAP-TBC"/>
    <property type="match status" value="1"/>
</dbReference>
<dbReference type="InterPro" id="IPR035969">
    <property type="entry name" value="Rab-GAP_TBC_sf"/>
</dbReference>
<dbReference type="Proteomes" id="UP000663870">
    <property type="component" value="Unassembled WGS sequence"/>
</dbReference>
<dbReference type="Gene3D" id="1.10.8.1310">
    <property type="match status" value="1"/>
</dbReference>
<protein>
    <recommendedName>
        <fullName evidence="3">Rab-GAP TBC domain-containing protein</fullName>
    </recommendedName>
</protein>
<evidence type="ECO:0000313" key="7">
    <source>
        <dbReference type="Proteomes" id="UP000663870"/>
    </source>
</evidence>
<comment type="caution">
    <text evidence="6">The sequence shown here is derived from an EMBL/GenBank/DDBJ whole genome shotgun (WGS) entry which is preliminary data.</text>
</comment>
<dbReference type="Proteomes" id="UP000663854">
    <property type="component" value="Unassembled WGS sequence"/>
</dbReference>
<dbReference type="PANTHER" id="PTHR20913">
    <property type="entry name" value="TBC1 DOMAIN FAMILY MEMBER 20/GTPASE"/>
    <property type="match status" value="1"/>
</dbReference>